<name>A0ABY8WTM5_9BACT</name>
<sequence length="144" mass="16107">MFQLDDNFLQEVGLGSLPDDQKQAFLAHFREQLEMIVGTKLSEGLSDQQLGEFESFIDRKSDRVSAWLATNAPNYEQDAVYQQLRANAPDNVPADVLLAEYASLKWLGMNRPNYRDVVAQTMNELKQEIIANRDAILGGDASAA</sequence>
<gene>
    <name evidence="1" type="ORF">SEML1_0163</name>
</gene>
<proteinExistence type="predicted"/>
<organism evidence="1 2">
    <name type="scientific">Candidatus Southlakia epibionticum</name>
    <dbReference type="NCBI Taxonomy" id="3043284"/>
    <lineage>
        <taxon>Bacteria</taxon>
        <taxon>Candidatus Saccharimonadota</taxon>
        <taxon>Candidatus Saccharimonadia</taxon>
        <taxon>Candidatus Saccharimonadales</taxon>
        <taxon>Candidatus Saccharimonadaceae</taxon>
        <taxon>Candidatus Southlakia</taxon>
    </lineage>
</organism>
<accession>A0ABY8WTM5</accession>
<reference evidence="1 2" key="1">
    <citation type="journal article" date="2023" name="Cell">
        <title>Genetic manipulation of Patescibacteria provides mechanistic insights into microbial dark matter and the epibiotic lifestyle.</title>
        <authorList>
            <person name="Wang Y."/>
            <person name="Gallagher L.A."/>
            <person name="Andrade P.A."/>
            <person name="Liu A."/>
            <person name="Humphreys I.R."/>
            <person name="Turkarslan S."/>
            <person name="Cutler K.J."/>
            <person name="Arrieta-Ortiz M.L."/>
            <person name="Li Y."/>
            <person name="Radey M.C."/>
            <person name="McLean J.S."/>
            <person name="Cong Q."/>
            <person name="Baker D."/>
            <person name="Baliga N.S."/>
            <person name="Peterson S.B."/>
            <person name="Mougous J.D."/>
        </authorList>
    </citation>
    <scope>NUCLEOTIDE SEQUENCE [LARGE SCALE GENOMIC DNA]</scope>
    <source>
        <strain evidence="1 2">ML1</strain>
    </source>
</reference>
<dbReference type="Proteomes" id="UP001177295">
    <property type="component" value="Chromosome"/>
</dbReference>
<evidence type="ECO:0000313" key="1">
    <source>
        <dbReference type="EMBL" id="WIO45793.1"/>
    </source>
</evidence>
<keyword evidence="2" id="KW-1185">Reference proteome</keyword>
<dbReference type="RefSeq" id="WP_376754164.1">
    <property type="nucleotide sequence ID" value="NZ_CP124550.1"/>
</dbReference>
<evidence type="ECO:0000313" key="2">
    <source>
        <dbReference type="Proteomes" id="UP001177295"/>
    </source>
</evidence>
<dbReference type="EMBL" id="CP124550">
    <property type="protein sequence ID" value="WIO45793.1"/>
    <property type="molecule type" value="Genomic_DNA"/>
</dbReference>
<protein>
    <submittedName>
        <fullName evidence="1">Uncharacterized protein</fullName>
    </submittedName>
</protein>
<dbReference type="Pfam" id="PF18908">
    <property type="entry name" value="DUF5663"/>
    <property type="match status" value="1"/>
</dbReference>
<dbReference type="InterPro" id="IPR043722">
    <property type="entry name" value="DUF5663"/>
</dbReference>